<keyword evidence="8" id="KW-0804">Transcription</keyword>
<feature type="domain" description="C2H2-type" evidence="11">
    <location>
        <begin position="499"/>
        <end position="529"/>
    </location>
</feature>
<evidence type="ECO:0000256" key="1">
    <source>
        <dbReference type="ARBA" id="ARBA00004123"/>
    </source>
</evidence>
<dbReference type="Gene3D" id="3.30.160.60">
    <property type="entry name" value="Classic Zinc Finger"/>
    <property type="match status" value="2"/>
</dbReference>
<dbReference type="EMBL" id="JAEAOA010001973">
    <property type="protein sequence ID" value="KAK3590868.1"/>
    <property type="molecule type" value="Genomic_DNA"/>
</dbReference>
<accession>A0AAE0SFQ9</accession>
<dbReference type="FunFam" id="3.30.160.60:FF:000325">
    <property type="entry name" value="ZFP90 zinc finger protein"/>
    <property type="match status" value="1"/>
</dbReference>
<keyword evidence="2" id="KW-0479">Metal-binding</keyword>
<name>A0AAE0SFQ9_9BIVA</name>
<reference evidence="12" key="1">
    <citation type="journal article" date="2021" name="Genome Biol. Evol.">
        <title>A High-Quality Reference Genome for a Parasitic Bivalve with Doubly Uniparental Inheritance (Bivalvia: Unionida).</title>
        <authorList>
            <person name="Smith C.H."/>
        </authorList>
    </citation>
    <scope>NUCLEOTIDE SEQUENCE</scope>
    <source>
        <strain evidence="12">CHS0354</strain>
    </source>
</reference>
<reference evidence="12" key="2">
    <citation type="journal article" date="2021" name="Genome Biol. Evol.">
        <title>Developing a high-quality reference genome for a parasitic bivalve with doubly uniparental inheritance (Bivalvia: Unionida).</title>
        <authorList>
            <person name="Smith C.H."/>
        </authorList>
    </citation>
    <scope>NUCLEOTIDE SEQUENCE</scope>
    <source>
        <strain evidence="12">CHS0354</strain>
        <tissue evidence="12">Mantle</tissue>
    </source>
</reference>
<comment type="caution">
    <text evidence="12">The sequence shown here is derived from an EMBL/GenBank/DDBJ whole genome shotgun (WGS) entry which is preliminary data.</text>
</comment>
<dbReference type="GO" id="GO:0008270">
    <property type="term" value="F:zinc ion binding"/>
    <property type="evidence" value="ECO:0007669"/>
    <property type="project" value="UniProtKB-KW"/>
</dbReference>
<evidence type="ECO:0000256" key="2">
    <source>
        <dbReference type="ARBA" id="ARBA00022723"/>
    </source>
</evidence>
<dbReference type="InterPro" id="IPR013087">
    <property type="entry name" value="Znf_C2H2_type"/>
</dbReference>
<keyword evidence="5" id="KW-0862">Zinc</keyword>
<dbReference type="GO" id="GO:0005634">
    <property type="term" value="C:nucleus"/>
    <property type="evidence" value="ECO:0007669"/>
    <property type="project" value="UniProtKB-SubCell"/>
</dbReference>
<dbReference type="Pfam" id="PF00096">
    <property type="entry name" value="zf-C2H2"/>
    <property type="match status" value="2"/>
</dbReference>
<dbReference type="SMART" id="SM00355">
    <property type="entry name" value="ZnF_C2H2"/>
    <property type="match status" value="3"/>
</dbReference>
<evidence type="ECO:0000256" key="3">
    <source>
        <dbReference type="ARBA" id="ARBA00022737"/>
    </source>
</evidence>
<dbReference type="AlphaFoldDB" id="A0AAE0SFQ9"/>
<keyword evidence="6" id="KW-0805">Transcription regulation</keyword>
<sequence length="534" mass="60893">MDVDNVLLKPEHRIIVQAVLKYEIQGLLKKLSESGVETVVLTASTEEENCWYLGSQKGTDFVSHVRLDWVRKEFLNFCANSENSYKCTEENIPQFKRNSFFRSSKRRSQKAGRIRNSCIPPESTTTHLNAENCLNEIAEHNRRLGIDFETPAKNILIPYDKFEGEVIMTRDQLVENDLKTKHSVPTYGGTLSDSERNIYVNIESLDEVGKPKAVEEEMPYNQHHLKKAEDQNDLKIFHNHDRDTGREVQSEIRFSKNINHMDHDIGISTYTTTESCHSDPQFCIGHRNDSLPVDKNDIFLDITKIGDYCIENEEASNGQKIKIKSEPEDSDLEPELELHSESTFKAVNAGNIISDHQSSIANSIEVSVQNPSNSIINNLEDLVKVHTAVSVEADRVQNMLQIPWLSRKGLVHDISHPTCYKTSRRMIRKNLGISVNSVNSDDLLCSECGKTFNQAGSMLRHKMRKHFPGSFECSVCARKFAYKSDLDKHFRTHSGEKPYPCSVCGKAFADSGNKRKHEARCKIRMKKKFSILKK</sequence>
<keyword evidence="7" id="KW-0238">DNA-binding</keyword>
<protein>
    <recommendedName>
        <fullName evidence="11">C2H2-type domain-containing protein</fullName>
    </recommendedName>
</protein>
<keyword evidence="13" id="KW-1185">Reference proteome</keyword>
<keyword evidence="4 10" id="KW-0863">Zinc-finger</keyword>
<evidence type="ECO:0000313" key="12">
    <source>
        <dbReference type="EMBL" id="KAK3590868.1"/>
    </source>
</evidence>
<keyword evidence="3" id="KW-0677">Repeat</keyword>
<evidence type="ECO:0000256" key="8">
    <source>
        <dbReference type="ARBA" id="ARBA00023163"/>
    </source>
</evidence>
<dbReference type="SUPFAM" id="SSF57667">
    <property type="entry name" value="beta-beta-alpha zinc fingers"/>
    <property type="match status" value="1"/>
</dbReference>
<evidence type="ECO:0000256" key="7">
    <source>
        <dbReference type="ARBA" id="ARBA00023125"/>
    </source>
</evidence>
<evidence type="ECO:0000256" key="6">
    <source>
        <dbReference type="ARBA" id="ARBA00023015"/>
    </source>
</evidence>
<organism evidence="12 13">
    <name type="scientific">Potamilus streckersoni</name>
    <dbReference type="NCBI Taxonomy" id="2493646"/>
    <lineage>
        <taxon>Eukaryota</taxon>
        <taxon>Metazoa</taxon>
        <taxon>Spiralia</taxon>
        <taxon>Lophotrochozoa</taxon>
        <taxon>Mollusca</taxon>
        <taxon>Bivalvia</taxon>
        <taxon>Autobranchia</taxon>
        <taxon>Heteroconchia</taxon>
        <taxon>Palaeoheterodonta</taxon>
        <taxon>Unionida</taxon>
        <taxon>Unionoidea</taxon>
        <taxon>Unionidae</taxon>
        <taxon>Ambleminae</taxon>
        <taxon>Lampsilini</taxon>
        <taxon>Potamilus</taxon>
    </lineage>
</organism>
<dbReference type="PROSITE" id="PS00028">
    <property type="entry name" value="ZINC_FINGER_C2H2_1"/>
    <property type="match status" value="2"/>
</dbReference>
<reference evidence="12" key="3">
    <citation type="submission" date="2023-05" db="EMBL/GenBank/DDBJ databases">
        <authorList>
            <person name="Smith C.H."/>
        </authorList>
    </citation>
    <scope>NUCLEOTIDE SEQUENCE</scope>
    <source>
        <strain evidence="12">CHS0354</strain>
        <tissue evidence="12">Mantle</tissue>
    </source>
</reference>
<dbReference type="PANTHER" id="PTHR24388:SF54">
    <property type="entry name" value="PROTEIN ESCARGOT"/>
    <property type="match status" value="1"/>
</dbReference>
<dbReference type="FunFam" id="3.30.160.60:FF:000145">
    <property type="entry name" value="Zinc finger protein 574"/>
    <property type="match status" value="1"/>
</dbReference>
<evidence type="ECO:0000256" key="9">
    <source>
        <dbReference type="ARBA" id="ARBA00023242"/>
    </source>
</evidence>
<proteinExistence type="predicted"/>
<gene>
    <name evidence="12" type="ORF">CHS0354_033796</name>
</gene>
<comment type="subcellular location">
    <subcellularLocation>
        <location evidence="1">Nucleus</location>
    </subcellularLocation>
</comment>
<dbReference type="PROSITE" id="PS50157">
    <property type="entry name" value="ZINC_FINGER_C2H2_2"/>
    <property type="match status" value="3"/>
</dbReference>
<feature type="domain" description="C2H2-type" evidence="11">
    <location>
        <begin position="443"/>
        <end position="466"/>
    </location>
</feature>
<evidence type="ECO:0000256" key="5">
    <source>
        <dbReference type="ARBA" id="ARBA00022833"/>
    </source>
</evidence>
<feature type="domain" description="C2H2-type" evidence="11">
    <location>
        <begin position="471"/>
        <end position="498"/>
    </location>
</feature>
<keyword evidence="9" id="KW-0539">Nucleus</keyword>
<evidence type="ECO:0000256" key="10">
    <source>
        <dbReference type="PROSITE-ProRule" id="PRU00042"/>
    </source>
</evidence>
<dbReference type="InterPro" id="IPR050527">
    <property type="entry name" value="Snail/Krueppel_Znf"/>
</dbReference>
<dbReference type="InterPro" id="IPR036236">
    <property type="entry name" value="Znf_C2H2_sf"/>
</dbReference>
<dbReference type="Proteomes" id="UP001195483">
    <property type="component" value="Unassembled WGS sequence"/>
</dbReference>
<evidence type="ECO:0000256" key="4">
    <source>
        <dbReference type="ARBA" id="ARBA00022771"/>
    </source>
</evidence>
<evidence type="ECO:0000259" key="11">
    <source>
        <dbReference type="PROSITE" id="PS50157"/>
    </source>
</evidence>
<dbReference type="GO" id="GO:0000981">
    <property type="term" value="F:DNA-binding transcription factor activity, RNA polymerase II-specific"/>
    <property type="evidence" value="ECO:0007669"/>
    <property type="project" value="TreeGrafter"/>
</dbReference>
<evidence type="ECO:0000313" key="13">
    <source>
        <dbReference type="Proteomes" id="UP001195483"/>
    </source>
</evidence>
<dbReference type="PANTHER" id="PTHR24388">
    <property type="entry name" value="ZINC FINGER PROTEIN"/>
    <property type="match status" value="1"/>
</dbReference>
<dbReference type="GO" id="GO:0000978">
    <property type="term" value="F:RNA polymerase II cis-regulatory region sequence-specific DNA binding"/>
    <property type="evidence" value="ECO:0007669"/>
    <property type="project" value="TreeGrafter"/>
</dbReference>